<dbReference type="Pfam" id="PF01557">
    <property type="entry name" value="FAA_hydrolase"/>
    <property type="match status" value="1"/>
</dbReference>
<feature type="domain" description="Fumarylacetoacetase-like C-terminal" evidence="2">
    <location>
        <begin position="28"/>
        <end position="229"/>
    </location>
</feature>
<dbReference type="InterPro" id="IPR011234">
    <property type="entry name" value="Fumarylacetoacetase-like_C"/>
</dbReference>
<dbReference type="PANTHER" id="PTHR11820">
    <property type="entry name" value="ACYLPYRUVASE"/>
    <property type="match status" value="1"/>
</dbReference>
<gene>
    <name evidence="3" type="ORF">CEV31_1278</name>
</gene>
<evidence type="ECO:0000256" key="1">
    <source>
        <dbReference type="ARBA" id="ARBA00022723"/>
    </source>
</evidence>
<dbReference type="OrthoDB" id="5197601at2"/>
<keyword evidence="4" id="KW-1185">Reference proteome</keyword>
<keyword evidence="3" id="KW-0378">Hydrolase</keyword>
<dbReference type="SUPFAM" id="SSF56529">
    <property type="entry name" value="FAH"/>
    <property type="match status" value="1"/>
</dbReference>
<evidence type="ECO:0000313" key="3">
    <source>
        <dbReference type="EMBL" id="OYR19859.1"/>
    </source>
</evidence>
<reference evidence="3 4" key="1">
    <citation type="submission" date="2017-07" db="EMBL/GenBank/DDBJ databases">
        <title>Phylogenetic study on the rhizospheric bacterium Ochrobactrum sp. A44.</title>
        <authorList>
            <person name="Krzyzanowska D.M."/>
            <person name="Ossowicki A."/>
            <person name="Rajewska M."/>
            <person name="Maciag T."/>
            <person name="Kaczynski Z."/>
            <person name="Czerwicka M."/>
            <person name="Jafra S."/>
        </authorList>
    </citation>
    <scope>NUCLEOTIDE SEQUENCE [LARGE SCALE GENOMIC DNA]</scope>
    <source>
        <strain evidence="3 4">DSM 7216</strain>
    </source>
</reference>
<evidence type="ECO:0000313" key="4">
    <source>
        <dbReference type="Proteomes" id="UP000215590"/>
    </source>
</evidence>
<dbReference type="RefSeq" id="WP_094506088.1">
    <property type="nucleotide sequence ID" value="NZ_JBHEEK010000001.1"/>
</dbReference>
<dbReference type="Proteomes" id="UP000215590">
    <property type="component" value="Unassembled WGS sequence"/>
</dbReference>
<dbReference type="GO" id="GO:0018773">
    <property type="term" value="F:acetylpyruvate hydrolase activity"/>
    <property type="evidence" value="ECO:0007669"/>
    <property type="project" value="TreeGrafter"/>
</dbReference>
<dbReference type="InterPro" id="IPR036663">
    <property type="entry name" value="Fumarylacetoacetase_C_sf"/>
</dbReference>
<dbReference type="Gene3D" id="3.90.850.10">
    <property type="entry name" value="Fumarylacetoacetase-like, C-terminal domain"/>
    <property type="match status" value="1"/>
</dbReference>
<accession>A0A256FYF7</accession>
<name>A0A256FYF7_9HYPH</name>
<dbReference type="GO" id="GO:0046872">
    <property type="term" value="F:metal ion binding"/>
    <property type="evidence" value="ECO:0007669"/>
    <property type="project" value="UniProtKB-KW"/>
</dbReference>
<sequence>MTDYVFAPCAQPSVPVKGTEARFPVHRIYCVGQNYADHAIEMGGDPTRTPPFFFQKNPDSLVINGGDFPYPPKSEDVHHEIELVVAIKTGGRDIPVETALDHVYGYAVGIDMTRRDLQAVAKKAGRPWEVAKAFEHSAPCSAIVPVSDIGHPDSAAITLKINGEQRQAGDLNQMIWKVPETIAYLSSLFELQPGDLIYTGTPAGVGAVKRGDVLQGNVDGVGSISVKVV</sequence>
<comment type="caution">
    <text evidence="3">The sequence shown here is derived from an EMBL/GenBank/DDBJ whole genome shotgun (WGS) entry which is preliminary data.</text>
</comment>
<dbReference type="AlphaFoldDB" id="A0A256FYF7"/>
<keyword evidence="1" id="KW-0479">Metal-binding</keyword>
<protein>
    <submittedName>
        <fullName evidence="3">Fumarylacetoacetate (FAA) hydrolase family protein</fullName>
    </submittedName>
</protein>
<dbReference type="EMBL" id="NNRJ01000015">
    <property type="protein sequence ID" value="OYR19859.1"/>
    <property type="molecule type" value="Genomic_DNA"/>
</dbReference>
<proteinExistence type="predicted"/>
<evidence type="ECO:0000259" key="2">
    <source>
        <dbReference type="Pfam" id="PF01557"/>
    </source>
</evidence>
<organism evidence="3 4">
    <name type="scientific">Brucella thiophenivorans</name>
    <dbReference type="NCBI Taxonomy" id="571255"/>
    <lineage>
        <taxon>Bacteria</taxon>
        <taxon>Pseudomonadati</taxon>
        <taxon>Pseudomonadota</taxon>
        <taxon>Alphaproteobacteria</taxon>
        <taxon>Hyphomicrobiales</taxon>
        <taxon>Brucellaceae</taxon>
        <taxon>Brucella/Ochrobactrum group</taxon>
        <taxon>Brucella</taxon>
    </lineage>
</organism>
<dbReference type="PANTHER" id="PTHR11820:SF90">
    <property type="entry name" value="FLUTATHIONE S-TRANSFERASE"/>
    <property type="match status" value="1"/>
</dbReference>